<feature type="transmembrane region" description="Helical" evidence="20">
    <location>
        <begin position="72"/>
        <end position="97"/>
    </location>
</feature>
<keyword evidence="6 19" id="KW-0597">Phosphoprotein</keyword>
<dbReference type="SUPFAM" id="SSF52172">
    <property type="entry name" value="CheY-like"/>
    <property type="match status" value="1"/>
</dbReference>
<dbReference type="SMART" id="SM00388">
    <property type="entry name" value="HisKA"/>
    <property type="match status" value="1"/>
</dbReference>
<evidence type="ECO:0000313" key="24">
    <source>
        <dbReference type="EMBL" id="AWG29475.1"/>
    </source>
</evidence>
<keyword evidence="4" id="KW-1003">Cell membrane</keyword>
<evidence type="ECO:0000256" key="19">
    <source>
        <dbReference type="PROSITE-ProRule" id="PRU00169"/>
    </source>
</evidence>
<feature type="modified residue" description="Phosphohistidine" evidence="18">
    <location>
        <position position="986"/>
    </location>
</feature>
<evidence type="ECO:0000256" key="14">
    <source>
        <dbReference type="ARBA" id="ARBA00023026"/>
    </source>
</evidence>
<comment type="catalytic activity">
    <reaction evidence="1">
        <text>ATP + protein L-histidine = ADP + protein N-phospho-L-histidine.</text>
        <dbReference type="EC" id="2.7.13.3"/>
    </reaction>
</comment>
<keyword evidence="14" id="KW-0843">Virulence</keyword>
<dbReference type="Proteomes" id="UP000244809">
    <property type="component" value="Chromosome 1"/>
</dbReference>
<proteinExistence type="predicted"/>
<dbReference type="InterPro" id="IPR036641">
    <property type="entry name" value="HPT_dom_sf"/>
</dbReference>
<dbReference type="SUPFAM" id="SSF47226">
    <property type="entry name" value="Histidine-containing phosphotransfer domain, HPT domain"/>
    <property type="match status" value="1"/>
</dbReference>
<dbReference type="SMART" id="SM00448">
    <property type="entry name" value="REC"/>
    <property type="match status" value="1"/>
</dbReference>
<dbReference type="Gene3D" id="3.30.565.10">
    <property type="entry name" value="Histidine kinase-like ATPase, C-terminal domain"/>
    <property type="match status" value="1"/>
</dbReference>
<comment type="function">
    <text evidence="16">Member of the two-component regulatory system BvgS/BvgA. Phosphorylates BvgA via a four-step phosphorelay in response to environmental signals.</text>
</comment>
<name>A0AAD0IZ24_9BURK</name>
<dbReference type="InterPro" id="IPR005467">
    <property type="entry name" value="His_kinase_dom"/>
</dbReference>
<feature type="domain" description="Response regulatory" evidence="22">
    <location>
        <begin position="815"/>
        <end position="929"/>
    </location>
</feature>
<evidence type="ECO:0000256" key="10">
    <source>
        <dbReference type="ARBA" id="ARBA00022777"/>
    </source>
</evidence>
<evidence type="ECO:0000256" key="5">
    <source>
        <dbReference type="ARBA" id="ARBA00022519"/>
    </source>
</evidence>
<dbReference type="PROSITE" id="PS50894">
    <property type="entry name" value="HPT"/>
    <property type="match status" value="1"/>
</dbReference>
<dbReference type="GO" id="GO:0005886">
    <property type="term" value="C:plasma membrane"/>
    <property type="evidence" value="ECO:0007669"/>
    <property type="project" value="UniProtKB-SubCell"/>
</dbReference>
<dbReference type="SUPFAM" id="SSF55874">
    <property type="entry name" value="ATPase domain of HSP90 chaperone/DNA topoisomerase II/histidine kinase"/>
    <property type="match status" value="1"/>
</dbReference>
<dbReference type="InterPro" id="IPR001789">
    <property type="entry name" value="Sig_transdc_resp-reg_receiver"/>
</dbReference>
<evidence type="ECO:0000256" key="18">
    <source>
        <dbReference type="PROSITE-ProRule" id="PRU00110"/>
    </source>
</evidence>
<dbReference type="Pfam" id="PF00512">
    <property type="entry name" value="HisKA"/>
    <property type="match status" value="1"/>
</dbReference>
<dbReference type="Gene3D" id="1.10.287.130">
    <property type="match status" value="1"/>
</dbReference>
<dbReference type="PROSITE" id="PS50110">
    <property type="entry name" value="RESPONSE_REGULATORY"/>
    <property type="match status" value="1"/>
</dbReference>
<evidence type="ECO:0000259" key="22">
    <source>
        <dbReference type="PROSITE" id="PS50110"/>
    </source>
</evidence>
<reference evidence="24 25" key="1">
    <citation type="submission" date="2017-04" db="EMBL/GenBank/DDBJ databases">
        <title>Complete genome sequence of Burkholderia cenocepacia PC184 Midwest clone.</title>
        <authorList>
            <person name="Mulks M.H."/>
            <person name="Cooper V.S."/>
        </authorList>
    </citation>
    <scope>NUCLEOTIDE SEQUENCE [LARGE SCALE GENOMIC DNA]</scope>
    <source>
        <strain evidence="24 25">PC184 Mulks</strain>
    </source>
</reference>
<dbReference type="AlphaFoldDB" id="A0AAD0IZ24"/>
<keyword evidence="8 20" id="KW-0812">Transmembrane</keyword>
<keyword evidence="12 20" id="KW-1133">Transmembrane helix</keyword>
<feature type="transmembrane region" description="Helical" evidence="20">
    <location>
        <begin position="393"/>
        <end position="414"/>
    </location>
</feature>
<evidence type="ECO:0000256" key="7">
    <source>
        <dbReference type="ARBA" id="ARBA00022679"/>
    </source>
</evidence>
<evidence type="ECO:0000256" key="1">
    <source>
        <dbReference type="ARBA" id="ARBA00000085"/>
    </source>
</evidence>
<gene>
    <name evidence="24" type="ORF">B9Z07_11855</name>
</gene>
<dbReference type="EC" id="2.7.13.3" evidence="3"/>
<dbReference type="InterPro" id="IPR036097">
    <property type="entry name" value="HisK_dim/P_sf"/>
</dbReference>
<dbReference type="PANTHER" id="PTHR43047">
    <property type="entry name" value="TWO-COMPONENT HISTIDINE PROTEIN KINASE"/>
    <property type="match status" value="1"/>
</dbReference>
<keyword evidence="5" id="KW-0997">Cell inner membrane</keyword>
<dbReference type="InterPro" id="IPR008207">
    <property type="entry name" value="Sig_transdc_His_kin_Hpt_dom"/>
</dbReference>
<evidence type="ECO:0000256" key="2">
    <source>
        <dbReference type="ARBA" id="ARBA00004429"/>
    </source>
</evidence>
<evidence type="ECO:0000256" key="6">
    <source>
        <dbReference type="ARBA" id="ARBA00022553"/>
    </source>
</evidence>
<feature type="modified residue" description="4-aspartylphosphate" evidence="19">
    <location>
        <position position="864"/>
    </location>
</feature>
<dbReference type="EMBL" id="CP021067">
    <property type="protein sequence ID" value="AWG29475.1"/>
    <property type="molecule type" value="Genomic_DNA"/>
</dbReference>
<organism evidence="24 25">
    <name type="scientific">Burkholderia cenocepacia</name>
    <dbReference type="NCBI Taxonomy" id="95486"/>
    <lineage>
        <taxon>Bacteria</taxon>
        <taxon>Pseudomonadati</taxon>
        <taxon>Pseudomonadota</taxon>
        <taxon>Betaproteobacteria</taxon>
        <taxon>Burkholderiales</taxon>
        <taxon>Burkholderiaceae</taxon>
        <taxon>Burkholderia</taxon>
        <taxon>Burkholderia cepacia complex</taxon>
    </lineage>
</organism>
<protein>
    <recommendedName>
        <fullName evidence="17">Virulence sensor protein BvgS</fullName>
        <ecNumber evidence="3">2.7.13.3</ecNumber>
    </recommendedName>
</protein>
<evidence type="ECO:0000256" key="17">
    <source>
        <dbReference type="ARBA" id="ARBA00070152"/>
    </source>
</evidence>
<dbReference type="Pfam" id="PF01627">
    <property type="entry name" value="Hpt"/>
    <property type="match status" value="1"/>
</dbReference>
<dbReference type="FunFam" id="3.30.565.10:FF:000010">
    <property type="entry name" value="Sensor histidine kinase RcsC"/>
    <property type="match status" value="1"/>
</dbReference>
<dbReference type="PROSITE" id="PS50109">
    <property type="entry name" value="HIS_KIN"/>
    <property type="match status" value="1"/>
</dbReference>
<dbReference type="CDD" id="cd00082">
    <property type="entry name" value="HisKA"/>
    <property type="match status" value="1"/>
</dbReference>
<evidence type="ECO:0000256" key="12">
    <source>
        <dbReference type="ARBA" id="ARBA00022989"/>
    </source>
</evidence>
<dbReference type="Pfam" id="PF00072">
    <property type="entry name" value="Response_reg"/>
    <property type="match status" value="1"/>
</dbReference>
<dbReference type="SUPFAM" id="SSF47384">
    <property type="entry name" value="Homodimeric domain of signal transducing histidine kinase"/>
    <property type="match status" value="1"/>
</dbReference>
<evidence type="ECO:0000256" key="15">
    <source>
        <dbReference type="ARBA" id="ARBA00023136"/>
    </source>
</evidence>
<dbReference type="PRINTS" id="PR00344">
    <property type="entry name" value="BCTRLSENSOR"/>
</dbReference>
<dbReference type="CDD" id="cd16922">
    <property type="entry name" value="HATPase_EvgS-ArcB-TorS-like"/>
    <property type="match status" value="1"/>
</dbReference>
<keyword evidence="7" id="KW-0808">Transferase</keyword>
<evidence type="ECO:0000256" key="11">
    <source>
        <dbReference type="ARBA" id="ARBA00022840"/>
    </source>
</evidence>
<keyword evidence="15 20" id="KW-0472">Membrane</keyword>
<evidence type="ECO:0000256" key="3">
    <source>
        <dbReference type="ARBA" id="ARBA00012438"/>
    </source>
</evidence>
<dbReference type="Gene3D" id="1.20.120.160">
    <property type="entry name" value="HPT domain"/>
    <property type="match status" value="1"/>
</dbReference>
<evidence type="ECO:0000259" key="23">
    <source>
        <dbReference type="PROSITE" id="PS50894"/>
    </source>
</evidence>
<dbReference type="GO" id="GO:0000155">
    <property type="term" value="F:phosphorelay sensor kinase activity"/>
    <property type="evidence" value="ECO:0007669"/>
    <property type="project" value="InterPro"/>
</dbReference>
<evidence type="ECO:0000256" key="16">
    <source>
        <dbReference type="ARBA" id="ARBA00058004"/>
    </source>
</evidence>
<accession>A0AAD0IZ24</accession>
<feature type="domain" description="Histidine kinase" evidence="21">
    <location>
        <begin position="564"/>
        <end position="785"/>
    </location>
</feature>
<comment type="subcellular location">
    <subcellularLocation>
        <location evidence="2">Cell inner membrane</location>
        <topology evidence="2">Multi-pass membrane protein</topology>
    </subcellularLocation>
</comment>
<evidence type="ECO:0000256" key="20">
    <source>
        <dbReference type="SAM" id="Phobius"/>
    </source>
</evidence>
<dbReference type="InterPro" id="IPR004358">
    <property type="entry name" value="Sig_transdc_His_kin-like_C"/>
</dbReference>
<dbReference type="InterPro" id="IPR003661">
    <property type="entry name" value="HisK_dim/P_dom"/>
</dbReference>
<dbReference type="InterPro" id="IPR003594">
    <property type="entry name" value="HATPase_dom"/>
</dbReference>
<evidence type="ECO:0000259" key="21">
    <source>
        <dbReference type="PROSITE" id="PS50109"/>
    </source>
</evidence>
<dbReference type="SMART" id="SM00387">
    <property type="entry name" value="HATPase_c"/>
    <property type="match status" value="1"/>
</dbReference>
<evidence type="ECO:0000256" key="13">
    <source>
        <dbReference type="ARBA" id="ARBA00023012"/>
    </source>
</evidence>
<evidence type="ECO:0000256" key="4">
    <source>
        <dbReference type="ARBA" id="ARBA00022475"/>
    </source>
</evidence>
<dbReference type="InterPro" id="IPR011006">
    <property type="entry name" value="CheY-like_superfamily"/>
</dbReference>
<evidence type="ECO:0000313" key="25">
    <source>
        <dbReference type="Proteomes" id="UP000244809"/>
    </source>
</evidence>
<keyword evidence="13" id="KW-0902">Two-component regulatory system</keyword>
<keyword evidence="9" id="KW-0732">Signal</keyword>
<keyword evidence="11" id="KW-0067">ATP-binding</keyword>
<dbReference type="Pfam" id="PF02518">
    <property type="entry name" value="HATPase_c"/>
    <property type="match status" value="1"/>
</dbReference>
<sequence>MASTAWPERPGSAGARPRCRHAAWERVRLHYHGGTLADSPLPMDHRAAPDRPHPSARAAHRLRTPVGRRQRALLYGGGIAVTIAILLASGLMLYAVAKETIQERYTAFAVRHFLVQFEFKLRMTGMVSLVTHDEAFHETRLTDPALVAELDAGHGRLELKGSDRIPSMLVLADLSPATPASSYERDLAMASDLTYRVGAYLANHDAERAVAGYVYRPDRRFALVIPAPAAGSPTAGATGASALLAQVAAGLEPPAAGRFTWLAPAYDPVQRRDVFRLVGAAYAGGQPFEVLVSTLPVDVLRTRLTTEYATNGAIIADAQGNALLRTGAAVSDAATLATLKRVAAGPRAAAGSGPRSTYAGGLFALSQPIPDTDWTIVQAFTLRSLVAAVGLQAGWYVAVMVAALVLVWALLVLFDRRVLIPDDARTRRVVESENLNRTIVEAAPSGIALLSLADGAVLLQNDTMRAYDARIAAAPSLAARLLARFDASPGASAWQSDLHVTLPTGGDETVDLLVNLVRTRYRDADVVLCNFSDITSQKNIERKLDEALRAADAANDAKSAFLATMSHEIRTPLNAILGNLELIGREPLADTQRERLQTVEGASSVLLNLISDILDLSKIEAGQMTIEAIPFDLAEAIEQTGAMFEPLATAKGLQYDVIVDDALASRYVGDPVRIRQIAANLVGNAIKFTDRGDVTLEVYLRDDADPASPVVIGVSDTGIGMTDAQRAALFRPFTQADTSITRRYGGTGLGLALTKHLTQMMDGAIDVKSAPGEGSTFVVTLPLRAATDAEIARHRAETADADSSTVAARPALAARVLVVDDHPVNRTLQQSQLVTLGYAADAADDGASALRRCADTRYDLVMTDLNMPGMDGYTLARVLRARYPDLPVIAITAHASAAEHARCAEAGIVAVLVKPVLLDTIDRTVRRFAKISATSRPARNTLVDLAEGPLPPDVHRLFGTTLDRSLAAIRDALARGDAPALRAELHALRGAFATIHEHAVADAVRDMQDAVQAGDLAALGPMVDRTERLARDTLRRRAAQAPQA</sequence>
<keyword evidence="10 24" id="KW-0418">Kinase</keyword>
<dbReference type="CDD" id="cd17546">
    <property type="entry name" value="REC_hyHK_CKI1_RcsC-like"/>
    <property type="match status" value="1"/>
</dbReference>
<dbReference type="Gene3D" id="3.40.50.2300">
    <property type="match status" value="1"/>
</dbReference>
<dbReference type="InterPro" id="IPR036890">
    <property type="entry name" value="HATPase_C_sf"/>
</dbReference>
<evidence type="ECO:0000256" key="9">
    <source>
        <dbReference type="ARBA" id="ARBA00022729"/>
    </source>
</evidence>
<keyword evidence="11" id="KW-0547">Nucleotide-binding</keyword>
<feature type="domain" description="HPt" evidence="23">
    <location>
        <begin position="947"/>
        <end position="1044"/>
    </location>
</feature>
<evidence type="ECO:0000256" key="8">
    <source>
        <dbReference type="ARBA" id="ARBA00022692"/>
    </source>
</evidence>